<dbReference type="Gene3D" id="1.20.5.4130">
    <property type="match status" value="1"/>
</dbReference>
<evidence type="ECO:0000256" key="6">
    <source>
        <dbReference type="ARBA" id="ARBA00023054"/>
    </source>
</evidence>
<dbReference type="InterPro" id="IPR032675">
    <property type="entry name" value="LRR_dom_sf"/>
</dbReference>
<dbReference type="InterPro" id="IPR036388">
    <property type="entry name" value="WH-like_DNA-bd_sf"/>
</dbReference>
<dbReference type="PRINTS" id="PR00364">
    <property type="entry name" value="DISEASERSIST"/>
</dbReference>
<dbReference type="AlphaFoldDB" id="A0A3L6EYM8"/>
<dbReference type="FunFam" id="1.10.10.10:FF:000322">
    <property type="entry name" value="Probable disease resistance protein At1g63360"/>
    <property type="match status" value="1"/>
</dbReference>
<proteinExistence type="inferred from homology"/>
<evidence type="ECO:0000256" key="3">
    <source>
        <dbReference type="ARBA" id="ARBA00022737"/>
    </source>
</evidence>
<evidence type="ECO:0000256" key="5">
    <source>
        <dbReference type="ARBA" id="ARBA00022821"/>
    </source>
</evidence>
<feature type="domain" description="Disease resistance N-terminal" evidence="8">
    <location>
        <begin position="22"/>
        <end position="95"/>
    </location>
</feature>
<evidence type="ECO:0000259" key="10">
    <source>
        <dbReference type="Pfam" id="PF23598"/>
    </source>
</evidence>
<dbReference type="Gene3D" id="1.10.10.10">
    <property type="entry name" value="Winged helix-like DNA-binding domain superfamily/Winged helix DNA-binding domain"/>
    <property type="match status" value="1"/>
</dbReference>
<dbReference type="Pfam" id="PF23598">
    <property type="entry name" value="LRR_14"/>
    <property type="match status" value="1"/>
</dbReference>
<evidence type="ECO:0000256" key="1">
    <source>
        <dbReference type="ARBA" id="ARBA00008894"/>
    </source>
</evidence>
<dbReference type="Proteomes" id="UP000251960">
    <property type="component" value="Chromosome 4"/>
</dbReference>
<keyword evidence="2" id="KW-0433">Leucine-rich repeat</keyword>
<dbReference type="Gene3D" id="3.40.50.300">
    <property type="entry name" value="P-loop containing nucleotide triphosphate hydrolases"/>
    <property type="match status" value="1"/>
</dbReference>
<dbReference type="SUPFAM" id="SSF52540">
    <property type="entry name" value="P-loop containing nucleoside triphosphate hydrolases"/>
    <property type="match status" value="1"/>
</dbReference>
<dbReference type="Pfam" id="PF18052">
    <property type="entry name" value="Rx_N"/>
    <property type="match status" value="1"/>
</dbReference>
<dbReference type="Pfam" id="PF00931">
    <property type="entry name" value="NB-ARC"/>
    <property type="match status" value="1"/>
</dbReference>
<keyword evidence="6" id="KW-0175">Coiled coil</keyword>
<dbReference type="GO" id="GO:0043531">
    <property type="term" value="F:ADP binding"/>
    <property type="evidence" value="ECO:0007669"/>
    <property type="project" value="InterPro"/>
</dbReference>
<dbReference type="Gene3D" id="1.10.8.430">
    <property type="entry name" value="Helical domain of apoptotic protease-activating factors"/>
    <property type="match status" value="1"/>
</dbReference>
<dbReference type="GO" id="GO:0002758">
    <property type="term" value="P:innate immune response-activating signaling pathway"/>
    <property type="evidence" value="ECO:0007669"/>
    <property type="project" value="UniProtKB-ARBA"/>
</dbReference>
<evidence type="ECO:0000313" key="12">
    <source>
        <dbReference type="Proteomes" id="UP000251960"/>
    </source>
</evidence>
<feature type="domain" description="NB-ARC" evidence="7">
    <location>
        <begin position="175"/>
        <end position="347"/>
    </location>
</feature>
<protein>
    <submittedName>
        <fullName evidence="11">Disease resistance protein RPM1</fullName>
    </submittedName>
</protein>
<dbReference type="InterPro" id="IPR027417">
    <property type="entry name" value="P-loop_NTPase"/>
</dbReference>
<comment type="similarity">
    <text evidence="1">Belongs to the disease resistance NB-LRR family.</text>
</comment>
<evidence type="ECO:0000256" key="4">
    <source>
        <dbReference type="ARBA" id="ARBA00022741"/>
    </source>
</evidence>
<gene>
    <name evidence="11" type="primary">RPM1_9</name>
    <name evidence="11" type="ORF">Zm00014a_042769</name>
</gene>
<dbReference type="InterPro" id="IPR058922">
    <property type="entry name" value="WHD_DRP"/>
</dbReference>
<dbReference type="InterPro" id="IPR055414">
    <property type="entry name" value="LRR_R13L4/SHOC2-like"/>
</dbReference>
<dbReference type="InterPro" id="IPR042197">
    <property type="entry name" value="Apaf_helical"/>
</dbReference>
<dbReference type="GO" id="GO:0009626">
    <property type="term" value="P:plant-type hypersensitive response"/>
    <property type="evidence" value="ECO:0007669"/>
    <property type="project" value="UniProtKB-ARBA"/>
</dbReference>
<evidence type="ECO:0000259" key="8">
    <source>
        <dbReference type="Pfam" id="PF18052"/>
    </source>
</evidence>
<dbReference type="PANTHER" id="PTHR23155:SF1046">
    <property type="entry name" value="OS11G0226933 PROTEIN"/>
    <property type="match status" value="1"/>
</dbReference>
<dbReference type="InterPro" id="IPR044974">
    <property type="entry name" value="Disease_R_plants"/>
</dbReference>
<dbReference type="InterPro" id="IPR041118">
    <property type="entry name" value="Rx_N"/>
</dbReference>
<sequence>MAEAVVFALAKISVSLAGSAISGLREHASIIKELPGKVRRIEAQLSIINGALQQQDSAYLSDHAYMKWIAYIRTLAYQVEDIMDTYSHHAHQLENRGFMWKLTQEYLGPFRSISAEITKIEENLKHATELKQAWLENYGHHGQQIMEAELSQDYIPAEPSWDQDFVGMDGNTTLVTEWLRSASDSESTFMTLLGAGGLGNTTLAMDVYKREKDRFRVHSFIAVERDCTMDALMRKILLEIGSSMEQPPSESVDSIPANQLKEEAKRRISKLRDGRCLIVLDNVRDPRIYFEMRDVMSNLPGVRIILTTRKTQVAAARDPSSSRFLQLQPLDHIDALRLFCRKAFFKTNDSKCPPNVEVFATSLVNMCKGLPLAIVAMGGMMSLKPPVEQIWNQACVRLQKELERNADHVQAVLNLSYHDMPGHLRNCLLYCSMFPEDYHMSRESLVRLWIAEGSVLAANSPTPETIAEAYFMELVRRNMLQVVDNDVVGRVSTCKMHDIVRKMVLVVAKEERFASATDYSTVSHTAKDVRHLALHGWKDTNTPPVKFPRLRRLVALGANSCLTKLLPAIFSGSSFLTVLVLQDSGISEVPASIGSLFNLRYISLRYTQVKSLPESVQRLAYLDTLDVRQTRVQRLPQGVGKARKLRHILADACCPDGSQQSEFRSFTALEPPKALTSFGELQTLETVQANKDMAMKLARMMQLRSVSIDNISSALCAELFASVSKLQFLTSLLLSATDEHEPLSFQNLVPKSSYLSRLTVRGSWLGKTLDYPVFKEHGRNLAYLSLSWCLVLGDPLQFLGSHCPHLEYLCLHRVQSANSLVLPERCFRELKNLVLERMPDVSQMKVGDGALQCVQAIHITALPNLDKVPQGMESLTTLKKLSLLDLHNDFIVDWEKKEMSRKMPLGLELRI</sequence>
<dbReference type="GO" id="GO:0042742">
    <property type="term" value="P:defense response to bacterium"/>
    <property type="evidence" value="ECO:0007669"/>
    <property type="project" value="UniProtKB-ARBA"/>
</dbReference>
<dbReference type="PANTHER" id="PTHR23155">
    <property type="entry name" value="DISEASE RESISTANCE PROTEIN RP"/>
    <property type="match status" value="1"/>
</dbReference>
<reference evidence="11 12" key="1">
    <citation type="journal article" date="2018" name="Nat. Genet.">
        <title>Extensive intraspecific gene order and gene structural variations between Mo17 and other maize genomes.</title>
        <authorList>
            <person name="Sun S."/>
            <person name="Zhou Y."/>
            <person name="Chen J."/>
            <person name="Shi J."/>
            <person name="Zhao H."/>
            <person name="Zhao H."/>
            <person name="Song W."/>
            <person name="Zhang M."/>
            <person name="Cui Y."/>
            <person name="Dong X."/>
            <person name="Liu H."/>
            <person name="Ma X."/>
            <person name="Jiao Y."/>
            <person name="Wang B."/>
            <person name="Wei X."/>
            <person name="Stein J.C."/>
            <person name="Glaubitz J.C."/>
            <person name="Lu F."/>
            <person name="Yu G."/>
            <person name="Liang C."/>
            <person name="Fengler K."/>
            <person name="Li B."/>
            <person name="Rafalski A."/>
            <person name="Schnable P.S."/>
            <person name="Ware D.H."/>
            <person name="Buckler E.S."/>
            <person name="Lai J."/>
        </authorList>
    </citation>
    <scope>NUCLEOTIDE SEQUENCE [LARGE SCALE GENOMIC DNA]</scope>
    <source>
        <strain evidence="12">cv. Missouri 17</strain>
        <tissue evidence="11">Seedling</tissue>
    </source>
</reference>
<accession>A0A3L6EYM8</accession>
<organism evidence="11 12">
    <name type="scientific">Zea mays</name>
    <name type="common">Maize</name>
    <dbReference type="NCBI Taxonomy" id="4577"/>
    <lineage>
        <taxon>Eukaryota</taxon>
        <taxon>Viridiplantae</taxon>
        <taxon>Streptophyta</taxon>
        <taxon>Embryophyta</taxon>
        <taxon>Tracheophyta</taxon>
        <taxon>Spermatophyta</taxon>
        <taxon>Magnoliopsida</taxon>
        <taxon>Liliopsida</taxon>
        <taxon>Poales</taxon>
        <taxon>Poaceae</taxon>
        <taxon>PACMAD clade</taxon>
        <taxon>Panicoideae</taxon>
        <taxon>Andropogonodae</taxon>
        <taxon>Andropogoneae</taxon>
        <taxon>Tripsacinae</taxon>
        <taxon>Zea</taxon>
    </lineage>
</organism>
<feature type="domain" description="Disease resistance R13L4/SHOC-2-like LRR" evidence="10">
    <location>
        <begin position="561"/>
        <end position="883"/>
    </location>
</feature>
<dbReference type="ExpressionAtlas" id="A0A3L6EYM8">
    <property type="expression patterns" value="baseline and differential"/>
</dbReference>
<dbReference type="EMBL" id="NCVQ01000005">
    <property type="protein sequence ID" value="PWZ26164.1"/>
    <property type="molecule type" value="Genomic_DNA"/>
</dbReference>
<feature type="domain" description="Disease resistance protein winged helix" evidence="9">
    <location>
        <begin position="433"/>
        <end position="503"/>
    </location>
</feature>
<dbReference type="Pfam" id="PF23559">
    <property type="entry name" value="WHD_DRP"/>
    <property type="match status" value="1"/>
</dbReference>
<name>A0A3L6EYM8_MAIZE</name>
<keyword evidence="4" id="KW-0547">Nucleotide-binding</keyword>
<evidence type="ECO:0000259" key="7">
    <source>
        <dbReference type="Pfam" id="PF00931"/>
    </source>
</evidence>
<dbReference type="Gene3D" id="3.80.10.10">
    <property type="entry name" value="Ribonuclease Inhibitor"/>
    <property type="match status" value="1"/>
</dbReference>
<evidence type="ECO:0000256" key="2">
    <source>
        <dbReference type="ARBA" id="ARBA00022614"/>
    </source>
</evidence>
<comment type="caution">
    <text evidence="11">The sequence shown here is derived from an EMBL/GenBank/DDBJ whole genome shotgun (WGS) entry which is preliminary data.</text>
</comment>
<dbReference type="SUPFAM" id="SSF52058">
    <property type="entry name" value="L domain-like"/>
    <property type="match status" value="1"/>
</dbReference>
<keyword evidence="3" id="KW-0677">Repeat</keyword>
<keyword evidence="5" id="KW-0611">Plant defense</keyword>
<evidence type="ECO:0000259" key="9">
    <source>
        <dbReference type="Pfam" id="PF23559"/>
    </source>
</evidence>
<evidence type="ECO:0000313" key="11">
    <source>
        <dbReference type="EMBL" id="PWZ26164.1"/>
    </source>
</evidence>
<dbReference type="InterPro" id="IPR002182">
    <property type="entry name" value="NB-ARC"/>
</dbReference>